<name>A0A843B9M4_9BURK</name>
<dbReference type="Proteomes" id="UP000530032">
    <property type="component" value="Unassembled WGS sequence"/>
</dbReference>
<evidence type="ECO:0000313" key="2">
    <source>
        <dbReference type="EMBL" id="MBI1625464.1"/>
    </source>
</evidence>
<feature type="compositionally biased region" description="Basic and acidic residues" evidence="1">
    <location>
        <begin position="344"/>
        <end position="355"/>
    </location>
</feature>
<dbReference type="RefSeq" id="WP_003074898.1">
    <property type="nucleotide sequence ID" value="NZ_JABBCQ020000010.1"/>
</dbReference>
<evidence type="ECO:0000256" key="1">
    <source>
        <dbReference type="SAM" id="MobiDB-lite"/>
    </source>
</evidence>
<dbReference type="AlphaFoldDB" id="A0A843B9M4"/>
<dbReference type="EMBL" id="JABBCQ020000010">
    <property type="protein sequence ID" value="MBI1625464.1"/>
    <property type="molecule type" value="Genomic_DNA"/>
</dbReference>
<accession>A0A843B9M4</accession>
<reference evidence="2" key="1">
    <citation type="submission" date="2020-12" db="EMBL/GenBank/DDBJ databases">
        <title>Comamonas sp. nov., isolated from stream water.</title>
        <authorList>
            <person name="Park K.-H."/>
        </authorList>
    </citation>
    <scope>NUCLEOTIDE SEQUENCE</scope>
    <source>
        <strain evidence="2">EJ-4</strain>
    </source>
</reference>
<sequence length="361" mass="39456">MKLKTLPFKKEKILSALAQVVAGHCDLKSGVTLMVGPINDGQALLCQATMVKALVHASSCLPVPTPERDNIFFMDSGPARQLEQLSATRAKLGLIASELKKCEFLKRATSSVLDWTSPAAVFILLNLKALKSGGYVFLTQPSGTEPDFRGLLQLNRMAEEHDTRVIMFCPGVVDSDKYSSVANEIFVVTPRDPNPGYEQAFEISCPQLASSLSPASGKVLCCIRMGHDGLESEITPYVADDLRTRLMAILKADDWSLEKIGEIVNLNKSNVSRKLSFVSTSVPKGWDARMLDEWLEACGLDPIESEGTDDAGSAGDDQTAESEDYDDGDDLDDLDCVKPVARASRNERNTRNDAKPKKKNR</sequence>
<organism evidence="2 3">
    <name type="scientific">Comamonas suwonensis</name>
    <dbReference type="NCBI Taxonomy" id="2606214"/>
    <lineage>
        <taxon>Bacteria</taxon>
        <taxon>Pseudomonadati</taxon>
        <taxon>Pseudomonadota</taxon>
        <taxon>Betaproteobacteria</taxon>
        <taxon>Burkholderiales</taxon>
        <taxon>Comamonadaceae</taxon>
        <taxon>Comamonas</taxon>
    </lineage>
</organism>
<comment type="caution">
    <text evidence="2">The sequence shown here is derived from an EMBL/GenBank/DDBJ whole genome shotgun (WGS) entry which is preliminary data.</text>
</comment>
<protein>
    <submittedName>
        <fullName evidence="2">Uncharacterized protein</fullName>
    </submittedName>
</protein>
<evidence type="ECO:0000313" key="3">
    <source>
        <dbReference type="Proteomes" id="UP000530032"/>
    </source>
</evidence>
<feature type="region of interest" description="Disordered" evidence="1">
    <location>
        <begin position="305"/>
        <end position="361"/>
    </location>
</feature>
<keyword evidence="3" id="KW-1185">Reference proteome</keyword>
<feature type="compositionally biased region" description="Acidic residues" evidence="1">
    <location>
        <begin position="318"/>
        <end position="334"/>
    </location>
</feature>
<gene>
    <name evidence="2" type="ORF">HF327_013250</name>
</gene>
<proteinExistence type="predicted"/>
<dbReference type="GeneID" id="83665249"/>